<proteinExistence type="predicted"/>
<dbReference type="Proteomes" id="UP001334084">
    <property type="component" value="Chromosome 2"/>
</dbReference>
<dbReference type="AlphaFoldDB" id="A0AAX4J9Z9"/>
<dbReference type="PANTHER" id="PTHR10537">
    <property type="entry name" value="DNA PRIMASE LARGE SUBUNIT"/>
    <property type="match status" value="1"/>
</dbReference>
<dbReference type="KEGG" id="vnx:VNE69_02272"/>
<evidence type="ECO:0000256" key="3">
    <source>
        <dbReference type="ARBA" id="ARBA00022515"/>
    </source>
</evidence>
<keyword evidence="4" id="KW-0235">DNA replication</keyword>
<dbReference type="InterPro" id="IPR058560">
    <property type="entry name" value="DNA_primase_C"/>
</dbReference>
<dbReference type="GO" id="GO:0046872">
    <property type="term" value="F:metal ion binding"/>
    <property type="evidence" value="ECO:0007669"/>
    <property type="project" value="UniProtKB-KW"/>
</dbReference>
<dbReference type="GeneID" id="90540562"/>
<sequence>MNFLKTKELSSCPNFYTKLPKSLFDHNEFTKLFDTRMKILKDLKLKNTCSDILNDLDDTLSHFITKLIMAGTAKSAKWFINRETSLLKYRLGKRFTNYNFTLQLNSCSNSFQIDPLFFTSKKFDINFSDKNIYELSTYNQNTPKKQKNDYISVHFSRISHLLANRSIKPVNGYVYLDKQSRDILIINQYKMDLEEQMSKLSNMLIKYPDERLDKLRISSLQEDIKILTDSSNFQTHSQYFPPCIKKILYLLNTNKHIANGDRQTLALFLKDSNIPIQETIEIFRKGFNIEQDVFDKKYLYHIRHAYGLEGKKAQYTSHGCVKMGNLRNSENKSMCPCLDDKKFIKNQYKFDIEDIFSEKNAIGRCNKILGRESGQECNLISTPVQYFITLKELNKKNNQNSGSI</sequence>
<evidence type="ECO:0000256" key="1">
    <source>
        <dbReference type="ARBA" id="ARBA00001966"/>
    </source>
</evidence>
<dbReference type="PANTHER" id="PTHR10537:SF3">
    <property type="entry name" value="DNA PRIMASE LARGE SUBUNIT"/>
    <property type="match status" value="1"/>
</dbReference>
<evidence type="ECO:0000256" key="2">
    <source>
        <dbReference type="ARBA" id="ARBA00022485"/>
    </source>
</evidence>
<organism evidence="9 10">
    <name type="scientific">Vairimorpha necatrix</name>
    <dbReference type="NCBI Taxonomy" id="6039"/>
    <lineage>
        <taxon>Eukaryota</taxon>
        <taxon>Fungi</taxon>
        <taxon>Fungi incertae sedis</taxon>
        <taxon>Microsporidia</taxon>
        <taxon>Nosematidae</taxon>
        <taxon>Vairimorpha</taxon>
    </lineage>
</organism>
<feature type="domain" description="DNA primase large subunit C-terminal" evidence="8">
    <location>
        <begin position="236"/>
        <end position="387"/>
    </location>
</feature>
<keyword evidence="10" id="KW-1185">Reference proteome</keyword>
<keyword evidence="7" id="KW-0411">Iron-sulfur</keyword>
<dbReference type="GO" id="GO:0006269">
    <property type="term" value="P:DNA replication, synthesis of primer"/>
    <property type="evidence" value="ECO:0007669"/>
    <property type="project" value="UniProtKB-KW"/>
</dbReference>
<accession>A0AAX4J9Z9</accession>
<comment type="cofactor">
    <cofactor evidence="1">
        <name>[4Fe-4S] cluster</name>
        <dbReference type="ChEBI" id="CHEBI:49883"/>
    </cofactor>
</comment>
<dbReference type="GO" id="GO:0005658">
    <property type="term" value="C:alpha DNA polymerase:primase complex"/>
    <property type="evidence" value="ECO:0007669"/>
    <property type="project" value="TreeGrafter"/>
</dbReference>
<keyword evidence="2" id="KW-0004">4Fe-4S</keyword>
<evidence type="ECO:0000259" key="8">
    <source>
        <dbReference type="Pfam" id="PF04104"/>
    </source>
</evidence>
<evidence type="ECO:0000313" key="9">
    <source>
        <dbReference type="EMBL" id="WUR02753.1"/>
    </source>
</evidence>
<dbReference type="InterPro" id="IPR007238">
    <property type="entry name" value="DNA_primase_lsu_euk/arc"/>
</dbReference>
<protein>
    <submittedName>
        <fullName evidence="9">DNA primase large subunit</fullName>
    </submittedName>
</protein>
<evidence type="ECO:0000313" key="10">
    <source>
        <dbReference type="Proteomes" id="UP001334084"/>
    </source>
</evidence>
<dbReference type="RefSeq" id="XP_065328898.1">
    <property type="nucleotide sequence ID" value="XM_065472826.1"/>
</dbReference>
<keyword evidence="6" id="KW-0408">Iron</keyword>
<name>A0AAX4J9Z9_9MICR</name>
<evidence type="ECO:0000256" key="5">
    <source>
        <dbReference type="ARBA" id="ARBA00022723"/>
    </source>
</evidence>
<dbReference type="EMBL" id="CP142727">
    <property type="protein sequence ID" value="WUR02753.1"/>
    <property type="molecule type" value="Genomic_DNA"/>
</dbReference>
<dbReference type="Pfam" id="PF04104">
    <property type="entry name" value="DNA_primase_lrg"/>
    <property type="match status" value="1"/>
</dbReference>
<dbReference type="GO" id="GO:0006270">
    <property type="term" value="P:DNA replication initiation"/>
    <property type="evidence" value="ECO:0007669"/>
    <property type="project" value="TreeGrafter"/>
</dbReference>
<keyword evidence="5" id="KW-0479">Metal-binding</keyword>
<dbReference type="Pfam" id="PF26466">
    <property type="entry name" value="DNA_primase_lrg_N"/>
    <property type="match status" value="1"/>
</dbReference>
<dbReference type="GO" id="GO:0051539">
    <property type="term" value="F:4 iron, 4 sulfur cluster binding"/>
    <property type="evidence" value="ECO:0007669"/>
    <property type="project" value="UniProtKB-KW"/>
</dbReference>
<reference evidence="9" key="1">
    <citation type="journal article" date="2024" name="BMC Genomics">
        <title>Functional annotation of a divergent genome using sequence and structure-based similarity.</title>
        <authorList>
            <person name="Svedberg D."/>
            <person name="Winiger R.R."/>
            <person name="Berg A."/>
            <person name="Sharma H."/>
            <person name="Tellgren-Roth C."/>
            <person name="Debrunner-Vossbrinck B.A."/>
            <person name="Vossbrinck C.R."/>
            <person name="Barandun J."/>
        </authorList>
    </citation>
    <scope>NUCLEOTIDE SEQUENCE</scope>
    <source>
        <strain evidence="9">Illinois isolate</strain>
    </source>
</reference>
<evidence type="ECO:0000256" key="4">
    <source>
        <dbReference type="ARBA" id="ARBA00022705"/>
    </source>
</evidence>
<dbReference type="Gene3D" id="1.20.930.80">
    <property type="match status" value="1"/>
</dbReference>
<evidence type="ECO:0000256" key="7">
    <source>
        <dbReference type="ARBA" id="ARBA00023014"/>
    </source>
</evidence>
<gene>
    <name evidence="9" type="ORF">VNE69_02272</name>
</gene>
<evidence type="ECO:0000256" key="6">
    <source>
        <dbReference type="ARBA" id="ARBA00023004"/>
    </source>
</evidence>
<keyword evidence="3" id="KW-0639">Primosome</keyword>